<keyword evidence="1" id="KW-0479">Metal-binding</keyword>
<evidence type="ECO:0000256" key="1">
    <source>
        <dbReference type="ARBA" id="ARBA00022723"/>
    </source>
</evidence>
<dbReference type="PANTHER" id="PTHR34448">
    <property type="entry name" value="AMINOPEPTIDASE"/>
    <property type="match status" value="1"/>
</dbReference>
<protein>
    <submittedName>
        <fullName evidence="2">Aminopeptidase</fullName>
        <ecNumber evidence="2">3.4.11.-</ecNumber>
    </submittedName>
</protein>
<keyword evidence="3" id="KW-1185">Reference proteome</keyword>
<dbReference type="RefSeq" id="WP_158362746.1">
    <property type="nucleotide sequence ID" value="NZ_JAOQKC010000006.1"/>
</dbReference>
<dbReference type="Proteomes" id="UP001652461">
    <property type="component" value="Unassembled WGS sequence"/>
</dbReference>
<dbReference type="Pfam" id="PF02073">
    <property type="entry name" value="Peptidase_M29"/>
    <property type="match status" value="1"/>
</dbReference>
<dbReference type="PANTHER" id="PTHR34448:SF1">
    <property type="entry name" value="BLL6088 PROTEIN"/>
    <property type="match status" value="1"/>
</dbReference>
<proteinExistence type="predicted"/>
<dbReference type="InterPro" id="IPR052170">
    <property type="entry name" value="M29_Exopeptidase"/>
</dbReference>
<sequence length="681" mass="77694">MEEIKERYELAMERIRAMKQEKTVSAPFYAYFEKMADFLLEMDAYRADVEAGKPERMSLAELQEQNRRLYGDVAGGAYKESYANPAKAVAELGGGYGQILSFVYTELRGMLIWAVEGRLTDMTVTAELFIELYNAFEEETPSVESLKEIIYWHMSDYCDIFIPDRIREQLDPSLDFAEKIICGSDLSDPRYLYRFGEYITENELGVSHFLAGLSQSEIDAMASTFTEGYRMGFVAAGIDLSKKKTVNIRYSLGFERVVKAAISQFEKMGLRSVIYREASHSINRRPQGNPGYGSTKPSRQYEFDHKEDMALYLDKKLNERRLSVLHSAYEEYQELAAVHAGPAVMEIFGEHPFMPETCQTALHFDEKQQALMVSYNSETGQMVNHYIPGDERSFTIIAWPIPEIGGNYEEIFREIVKINNLDYHLYQGIQQKLIDALDEGEAVYIKGAGENRTEMYVQLWQPADREKETIFENCVADVNIPVGEVFTSPKLQGTHGTLHVSQVYLNEFRYADLELTFEDGKITAYTCRNFADEAENKQFIRANVLFNHETLPLGEFAIGTNTTAYMVAKQYDIGAKLPILIAEKMGPHFAVGDTCYSWAEDNPVYNPDGKEIIARDNECSLLRKTDVSQAYFNCHTDITIPYDELDRIEVVRPDGSRIPLIAGGRFVLPGTEELNRPFDER</sequence>
<keyword evidence="2" id="KW-0378">Hydrolase</keyword>
<keyword evidence="2" id="KW-0031">Aminopeptidase</keyword>
<dbReference type="EMBL" id="JAOQKC010000006">
    <property type="protein sequence ID" value="MCU6696449.1"/>
    <property type="molecule type" value="Genomic_DNA"/>
</dbReference>
<organism evidence="2 3">
    <name type="scientific">Laedolimicola ammoniilytica</name>
    <dbReference type="NCBI Taxonomy" id="2981771"/>
    <lineage>
        <taxon>Bacteria</taxon>
        <taxon>Bacillati</taxon>
        <taxon>Bacillota</taxon>
        <taxon>Clostridia</taxon>
        <taxon>Lachnospirales</taxon>
        <taxon>Lachnospiraceae</taxon>
        <taxon>Laedolimicola</taxon>
    </lineage>
</organism>
<evidence type="ECO:0000313" key="2">
    <source>
        <dbReference type="EMBL" id="MCU6696449.1"/>
    </source>
</evidence>
<reference evidence="2 3" key="1">
    <citation type="journal article" date="2021" name="ISME Commun">
        <title>Automated analysis of genomic sequences facilitates high-throughput and comprehensive description of bacteria.</title>
        <authorList>
            <person name="Hitch T.C.A."/>
        </authorList>
    </citation>
    <scope>NUCLEOTIDE SEQUENCE [LARGE SCALE GENOMIC DNA]</scope>
    <source>
        <strain evidence="2 3">Sanger_04</strain>
    </source>
</reference>
<name>A0ABT2RVV8_9FIRM</name>
<evidence type="ECO:0000313" key="3">
    <source>
        <dbReference type="Proteomes" id="UP001652461"/>
    </source>
</evidence>
<comment type="caution">
    <text evidence="2">The sequence shown here is derived from an EMBL/GenBank/DDBJ whole genome shotgun (WGS) entry which is preliminary data.</text>
</comment>
<gene>
    <name evidence="2" type="ORF">OCV63_05995</name>
</gene>
<dbReference type="SUPFAM" id="SSF144052">
    <property type="entry name" value="Thermophilic metalloprotease-like"/>
    <property type="match status" value="1"/>
</dbReference>
<dbReference type="EC" id="3.4.11.-" evidence="2"/>
<keyword evidence="2" id="KW-0645">Protease</keyword>
<dbReference type="InterPro" id="IPR000787">
    <property type="entry name" value="Peptidase_M29"/>
</dbReference>
<accession>A0ABT2RVV8</accession>
<dbReference type="GO" id="GO:0004177">
    <property type="term" value="F:aminopeptidase activity"/>
    <property type="evidence" value="ECO:0007669"/>
    <property type="project" value="UniProtKB-KW"/>
</dbReference>